<keyword evidence="6 9" id="KW-1133">Transmembrane helix</keyword>
<dbReference type="InterPro" id="IPR012902">
    <property type="entry name" value="N_methyl_site"/>
</dbReference>
<dbReference type="SUPFAM" id="SSF54523">
    <property type="entry name" value="Pili subunits"/>
    <property type="match status" value="1"/>
</dbReference>
<keyword evidence="8" id="KW-0998">Cell outer membrane</keyword>
<proteinExistence type="predicted"/>
<dbReference type="OrthoDB" id="73176at2"/>
<dbReference type="PRINTS" id="PR00813">
    <property type="entry name" value="BCTERIALGSPG"/>
</dbReference>
<evidence type="ECO:0000256" key="6">
    <source>
        <dbReference type="ARBA" id="ARBA00022989"/>
    </source>
</evidence>
<evidence type="ECO:0000256" key="9">
    <source>
        <dbReference type="SAM" id="Phobius"/>
    </source>
</evidence>
<keyword evidence="7 9" id="KW-0472">Membrane</keyword>
<dbReference type="AlphaFoldDB" id="A0A553UQH2"/>
<dbReference type="GO" id="GO:0042597">
    <property type="term" value="C:periplasmic space"/>
    <property type="evidence" value="ECO:0007669"/>
    <property type="project" value="UniProtKB-SubCell"/>
</dbReference>
<evidence type="ECO:0000256" key="3">
    <source>
        <dbReference type="ARBA" id="ARBA00022481"/>
    </source>
</evidence>
<protein>
    <submittedName>
        <fullName evidence="10">Type II secretion system protein</fullName>
    </submittedName>
</protein>
<accession>A0A553UQH2</accession>
<evidence type="ECO:0000313" key="10">
    <source>
        <dbReference type="EMBL" id="TSA82458.1"/>
    </source>
</evidence>
<dbReference type="InterPro" id="IPR000983">
    <property type="entry name" value="Bac_GSPG_pilin"/>
</dbReference>
<dbReference type="PANTHER" id="PTHR30093">
    <property type="entry name" value="GENERAL SECRETION PATHWAY PROTEIN G"/>
    <property type="match status" value="1"/>
</dbReference>
<comment type="subcellular location">
    <subcellularLocation>
        <location evidence="1">Cell outer membrane</location>
        <topology evidence="1">Single-pass membrane protein</topology>
    </subcellularLocation>
    <subcellularLocation>
        <location evidence="2">Periplasm</location>
    </subcellularLocation>
</comment>
<dbReference type="Gene3D" id="3.30.700.10">
    <property type="entry name" value="Glycoprotein, Type 4 Pilin"/>
    <property type="match status" value="1"/>
</dbReference>
<evidence type="ECO:0000313" key="11">
    <source>
        <dbReference type="Proteomes" id="UP000316092"/>
    </source>
</evidence>
<evidence type="ECO:0000256" key="4">
    <source>
        <dbReference type="ARBA" id="ARBA00022692"/>
    </source>
</evidence>
<keyword evidence="11" id="KW-1185">Reference proteome</keyword>
<keyword evidence="3" id="KW-0488">Methylation</keyword>
<dbReference type="Proteomes" id="UP000316092">
    <property type="component" value="Unassembled WGS sequence"/>
</dbReference>
<dbReference type="EMBL" id="VKDB01000017">
    <property type="protein sequence ID" value="TSA82458.1"/>
    <property type="molecule type" value="Genomic_DNA"/>
</dbReference>
<sequence>MNNKNRTQGFTLIELLIVIAIIGILAAVLIPNLLGAQKRAYDTGAASCAKSLQTVQAINQVDNQQYLATIAKTVSGVNAACQPTQVTIAGGASGTGNLDYSMTVTDSRGSKTYTITPSSLSGVNNP</sequence>
<dbReference type="NCBIfam" id="TIGR02532">
    <property type="entry name" value="IV_pilin_GFxxxE"/>
    <property type="match status" value="1"/>
</dbReference>
<reference evidence="10 11" key="1">
    <citation type="submission" date="2019-07" db="EMBL/GenBank/DDBJ databases">
        <title>Deinococcus detaillus sp. nov., isolated from humus soil in Antarctica.</title>
        <authorList>
            <person name="Zhang K."/>
        </authorList>
    </citation>
    <scope>NUCLEOTIDE SEQUENCE [LARGE SCALE GENOMIC DNA]</scope>
    <source>
        <strain evidence="10 11">H1</strain>
    </source>
</reference>
<dbReference type="GO" id="GO:0015627">
    <property type="term" value="C:type II protein secretion system complex"/>
    <property type="evidence" value="ECO:0007669"/>
    <property type="project" value="InterPro"/>
</dbReference>
<dbReference type="GO" id="GO:0015628">
    <property type="term" value="P:protein secretion by the type II secretion system"/>
    <property type="evidence" value="ECO:0007669"/>
    <property type="project" value="InterPro"/>
</dbReference>
<evidence type="ECO:0000256" key="5">
    <source>
        <dbReference type="ARBA" id="ARBA00022764"/>
    </source>
</evidence>
<name>A0A553UQH2_9DEIO</name>
<evidence type="ECO:0000256" key="7">
    <source>
        <dbReference type="ARBA" id="ARBA00023136"/>
    </source>
</evidence>
<comment type="caution">
    <text evidence="10">The sequence shown here is derived from an EMBL/GenBank/DDBJ whole genome shotgun (WGS) entry which is preliminary data.</text>
</comment>
<evidence type="ECO:0000256" key="8">
    <source>
        <dbReference type="ARBA" id="ARBA00023237"/>
    </source>
</evidence>
<evidence type="ECO:0000256" key="1">
    <source>
        <dbReference type="ARBA" id="ARBA00004203"/>
    </source>
</evidence>
<dbReference type="RefSeq" id="WP_143721405.1">
    <property type="nucleotide sequence ID" value="NZ_VKDB01000017.1"/>
</dbReference>
<keyword evidence="5" id="KW-0574">Periplasm</keyword>
<keyword evidence="4 9" id="KW-0812">Transmembrane</keyword>
<dbReference type="PANTHER" id="PTHR30093:SF44">
    <property type="entry name" value="TYPE II SECRETION SYSTEM CORE PROTEIN G"/>
    <property type="match status" value="1"/>
</dbReference>
<dbReference type="InterPro" id="IPR045584">
    <property type="entry name" value="Pilin-like"/>
</dbReference>
<dbReference type="Pfam" id="PF07963">
    <property type="entry name" value="N_methyl"/>
    <property type="match status" value="1"/>
</dbReference>
<feature type="transmembrane region" description="Helical" evidence="9">
    <location>
        <begin position="12"/>
        <end position="34"/>
    </location>
</feature>
<organism evidence="10 11">
    <name type="scientific">Deinococcus detaillensis</name>
    <dbReference type="NCBI Taxonomy" id="2592048"/>
    <lineage>
        <taxon>Bacteria</taxon>
        <taxon>Thermotogati</taxon>
        <taxon>Deinococcota</taxon>
        <taxon>Deinococci</taxon>
        <taxon>Deinococcales</taxon>
        <taxon>Deinococcaceae</taxon>
        <taxon>Deinococcus</taxon>
    </lineage>
</organism>
<gene>
    <name evidence="10" type="ORF">FNU79_13900</name>
</gene>
<evidence type="ECO:0000256" key="2">
    <source>
        <dbReference type="ARBA" id="ARBA00004418"/>
    </source>
</evidence>
<dbReference type="PROSITE" id="PS00409">
    <property type="entry name" value="PROKAR_NTER_METHYL"/>
    <property type="match status" value="1"/>
</dbReference>
<dbReference type="GO" id="GO:0009279">
    <property type="term" value="C:cell outer membrane"/>
    <property type="evidence" value="ECO:0007669"/>
    <property type="project" value="UniProtKB-SubCell"/>
</dbReference>